<feature type="domain" description="Expansin-like EG45" evidence="1">
    <location>
        <begin position="40"/>
        <end position="96"/>
    </location>
</feature>
<sequence length="96" mass="11016">MKLRNTKDDFLLLWIGFLGIIRLELCAHLASGVSSVIQRWEIRCKNSSVCSSEGTDFNHNNQMDFVLSRRAFMAMAMEGIGQHIFKLGILHVQYKK</sequence>
<dbReference type="PROSITE" id="PS50842">
    <property type="entry name" value="EXPANSIN_EG45"/>
    <property type="match status" value="1"/>
</dbReference>
<dbReference type="EMBL" id="JABFAF010000002">
    <property type="protein sequence ID" value="MBA0850174.1"/>
    <property type="molecule type" value="Genomic_DNA"/>
</dbReference>
<reference evidence="2 3" key="1">
    <citation type="journal article" date="2019" name="Genome Biol. Evol.">
        <title>Insights into the evolution of the New World diploid cottons (Gossypium, subgenus Houzingenia) based on genome sequencing.</title>
        <authorList>
            <person name="Grover C.E."/>
            <person name="Arick M.A. 2nd"/>
            <person name="Thrash A."/>
            <person name="Conover J.L."/>
            <person name="Sanders W.S."/>
            <person name="Peterson D.G."/>
            <person name="Frelichowski J.E."/>
            <person name="Scheffler J.A."/>
            <person name="Scheffler B.E."/>
            <person name="Wendel J.F."/>
        </authorList>
    </citation>
    <scope>NUCLEOTIDE SEQUENCE [LARGE SCALE GENOMIC DNA]</scope>
    <source>
        <strain evidence="2">1</strain>
        <tissue evidence="2">Leaf</tissue>
    </source>
</reference>
<dbReference type="InterPro" id="IPR036908">
    <property type="entry name" value="RlpA-like_sf"/>
</dbReference>
<proteinExistence type="predicted"/>
<accession>A0A7J9KUT0</accession>
<feature type="non-terminal residue" evidence="2">
    <location>
        <position position="1"/>
    </location>
</feature>
<evidence type="ECO:0000313" key="2">
    <source>
        <dbReference type="EMBL" id="MBA0850174.1"/>
    </source>
</evidence>
<dbReference type="Proteomes" id="UP000593576">
    <property type="component" value="Unassembled WGS sequence"/>
</dbReference>
<dbReference type="Gene3D" id="2.40.40.10">
    <property type="entry name" value="RlpA-like domain"/>
    <property type="match status" value="1"/>
</dbReference>
<keyword evidence="3" id="KW-1185">Reference proteome</keyword>
<dbReference type="InterPro" id="IPR007112">
    <property type="entry name" value="Expansin/allergen_DPBB_dom"/>
</dbReference>
<comment type="caution">
    <text evidence="2">The sequence shown here is derived from an EMBL/GenBank/DDBJ whole genome shotgun (WGS) entry which is preliminary data.</text>
</comment>
<dbReference type="SUPFAM" id="SSF50685">
    <property type="entry name" value="Barwin-like endoglucanases"/>
    <property type="match status" value="1"/>
</dbReference>
<protein>
    <recommendedName>
        <fullName evidence="1">Expansin-like EG45 domain-containing protein</fullName>
    </recommendedName>
</protein>
<evidence type="ECO:0000259" key="1">
    <source>
        <dbReference type="PROSITE" id="PS50842"/>
    </source>
</evidence>
<name>A0A7J9KUT0_GOSSC</name>
<evidence type="ECO:0000313" key="3">
    <source>
        <dbReference type="Proteomes" id="UP000593576"/>
    </source>
</evidence>
<dbReference type="AlphaFoldDB" id="A0A7J9KUT0"/>
<organism evidence="2 3">
    <name type="scientific">Gossypium schwendimanii</name>
    <name type="common">Cotton</name>
    <dbReference type="NCBI Taxonomy" id="34291"/>
    <lineage>
        <taxon>Eukaryota</taxon>
        <taxon>Viridiplantae</taxon>
        <taxon>Streptophyta</taxon>
        <taxon>Embryophyta</taxon>
        <taxon>Tracheophyta</taxon>
        <taxon>Spermatophyta</taxon>
        <taxon>Magnoliopsida</taxon>
        <taxon>eudicotyledons</taxon>
        <taxon>Gunneridae</taxon>
        <taxon>Pentapetalae</taxon>
        <taxon>rosids</taxon>
        <taxon>malvids</taxon>
        <taxon>Malvales</taxon>
        <taxon>Malvaceae</taxon>
        <taxon>Malvoideae</taxon>
        <taxon>Gossypium</taxon>
    </lineage>
</organism>
<dbReference type="OrthoDB" id="10399187at2759"/>
<gene>
    <name evidence="2" type="ORF">Goshw_026380</name>
</gene>